<dbReference type="EMBL" id="OZ019896">
    <property type="protein sequence ID" value="CAK9223381.1"/>
    <property type="molecule type" value="Genomic_DNA"/>
</dbReference>
<evidence type="ECO:0008006" key="5">
    <source>
        <dbReference type="Google" id="ProtNLM"/>
    </source>
</evidence>
<protein>
    <recommendedName>
        <fullName evidence="5">Leucine carboxyl methyltransferase</fullName>
    </recommendedName>
</protein>
<name>A0ABP0UKD9_9BRYO</name>
<organism evidence="3 4">
    <name type="scientific">Sphagnum troendelagicum</name>
    <dbReference type="NCBI Taxonomy" id="128251"/>
    <lineage>
        <taxon>Eukaryota</taxon>
        <taxon>Viridiplantae</taxon>
        <taxon>Streptophyta</taxon>
        <taxon>Embryophyta</taxon>
        <taxon>Bryophyta</taxon>
        <taxon>Sphagnophytina</taxon>
        <taxon>Sphagnopsida</taxon>
        <taxon>Sphagnales</taxon>
        <taxon>Sphagnaceae</taxon>
        <taxon>Sphagnum</taxon>
    </lineage>
</organism>
<keyword evidence="2" id="KW-0808">Transferase</keyword>
<evidence type="ECO:0000256" key="2">
    <source>
        <dbReference type="ARBA" id="ARBA00022679"/>
    </source>
</evidence>
<accession>A0ABP0UKD9</accession>
<evidence type="ECO:0000313" key="3">
    <source>
        <dbReference type="EMBL" id="CAK9223381.1"/>
    </source>
</evidence>
<reference evidence="3" key="1">
    <citation type="submission" date="2024-02" db="EMBL/GenBank/DDBJ databases">
        <authorList>
            <consortium name="ELIXIR-Norway"/>
            <consortium name="Elixir Norway"/>
        </authorList>
    </citation>
    <scope>NUCLEOTIDE SEQUENCE</scope>
</reference>
<proteinExistence type="predicted"/>
<keyword evidence="4" id="KW-1185">Reference proteome</keyword>
<dbReference type="InterPro" id="IPR029063">
    <property type="entry name" value="SAM-dependent_MTases_sf"/>
</dbReference>
<dbReference type="Pfam" id="PF04072">
    <property type="entry name" value="LCM"/>
    <property type="match status" value="1"/>
</dbReference>
<dbReference type="SUPFAM" id="SSF53335">
    <property type="entry name" value="S-adenosyl-L-methionine-dependent methyltransferases"/>
    <property type="match status" value="1"/>
</dbReference>
<dbReference type="Gene3D" id="3.40.50.150">
    <property type="entry name" value="Vaccinia Virus protein VP39"/>
    <property type="match status" value="1"/>
</dbReference>
<dbReference type="Proteomes" id="UP001497512">
    <property type="component" value="Chromosome 4"/>
</dbReference>
<evidence type="ECO:0000313" key="4">
    <source>
        <dbReference type="Proteomes" id="UP001497512"/>
    </source>
</evidence>
<keyword evidence="1" id="KW-0489">Methyltransferase</keyword>
<sequence length="290" mass="33607">MARSNEMDKLSFAGDWLVVARTLTDIPYSQEIYEILLERIKGIQMEIDFQKEFQSNKAFITRRFEYRYKLSNKLMKENGAIKVLELASGLAPRGLQWTENPNVTYVEFDLPRKIEEKRQIVEKLLSHSKMKPRPNLYFEAGDVLNREDMITAVSHFHIGDGPIIIINEGLLRYLTHDQKKIKGWKHQVPLERLAGCWITPDINQSDPISGLERMKAREDYLQSKGVHTQSFESVAVAKSFFEELGFFVEQRFFKEVFPEMVSTSRLNASQDELENGIGSQISFVMRCNST</sequence>
<dbReference type="InterPro" id="IPR007213">
    <property type="entry name" value="Ppm1/Ppm2/Tcmp"/>
</dbReference>
<evidence type="ECO:0000256" key="1">
    <source>
        <dbReference type="ARBA" id="ARBA00022603"/>
    </source>
</evidence>
<gene>
    <name evidence="3" type="ORF">CSSPTR1EN2_LOCUS16803</name>
</gene>